<dbReference type="PANTHER" id="PTHR40396:SF1">
    <property type="entry name" value="ATPASE AAA-TYPE CORE DOMAIN-CONTAINING PROTEIN"/>
    <property type="match status" value="1"/>
</dbReference>
<dbReference type="EMBL" id="CP019323">
    <property type="protein sequence ID" value="APX71921.1"/>
    <property type="molecule type" value="Genomic_DNA"/>
</dbReference>
<organism evidence="2 3">
    <name type="scientific">Companilactobacillus allii</name>
    <dbReference type="NCBI Taxonomy" id="1847728"/>
    <lineage>
        <taxon>Bacteria</taxon>
        <taxon>Bacillati</taxon>
        <taxon>Bacillota</taxon>
        <taxon>Bacilli</taxon>
        <taxon>Lactobacillales</taxon>
        <taxon>Lactobacillaceae</taxon>
        <taxon>Companilactobacillus</taxon>
    </lineage>
</organism>
<dbReference type="Proteomes" id="UP000187499">
    <property type="component" value="Chromosome"/>
</dbReference>
<protein>
    <recommendedName>
        <fullName evidence="1">ATPase AAA-type core domain-containing protein</fullName>
    </recommendedName>
</protein>
<dbReference type="InterPro" id="IPR027417">
    <property type="entry name" value="P-loop_NTPase"/>
</dbReference>
<proteinExistence type="predicted"/>
<reference evidence="3" key="1">
    <citation type="submission" date="2016-12" db="EMBL/GenBank/DDBJ databases">
        <authorList>
            <person name="Jung M.Y."/>
            <person name="Lee S.H."/>
        </authorList>
    </citation>
    <scope>NUCLEOTIDE SEQUENCE [LARGE SCALE GENOMIC DNA]</scope>
    <source>
        <strain evidence="3">WiKim39</strain>
    </source>
</reference>
<accession>A0A1P8Q263</accession>
<dbReference type="AlphaFoldDB" id="A0A1P8Q263"/>
<feature type="domain" description="ATPase AAA-type core" evidence="1">
    <location>
        <begin position="52"/>
        <end position="381"/>
    </location>
</feature>
<dbReference type="Gene3D" id="3.40.50.300">
    <property type="entry name" value="P-loop containing nucleotide triphosphate hydrolases"/>
    <property type="match status" value="1"/>
</dbReference>
<keyword evidence="3" id="KW-1185">Reference proteome</keyword>
<dbReference type="PANTHER" id="PTHR40396">
    <property type="entry name" value="ATPASE-LIKE PROTEIN"/>
    <property type="match status" value="1"/>
</dbReference>
<dbReference type="InterPro" id="IPR003959">
    <property type="entry name" value="ATPase_AAA_core"/>
</dbReference>
<dbReference type="GO" id="GO:0005524">
    <property type="term" value="F:ATP binding"/>
    <property type="evidence" value="ECO:0007669"/>
    <property type="project" value="InterPro"/>
</dbReference>
<dbReference type="GO" id="GO:0016887">
    <property type="term" value="F:ATP hydrolysis activity"/>
    <property type="evidence" value="ECO:0007669"/>
    <property type="project" value="InterPro"/>
</dbReference>
<dbReference type="RefSeq" id="WP_076614425.1">
    <property type="nucleotide sequence ID" value="NZ_CP019323.1"/>
</dbReference>
<dbReference type="OrthoDB" id="9809324at2"/>
<dbReference type="KEGG" id="lalw:BTM29_04840"/>
<evidence type="ECO:0000313" key="2">
    <source>
        <dbReference type="EMBL" id="APX71921.1"/>
    </source>
</evidence>
<evidence type="ECO:0000259" key="1">
    <source>
        <dbReference type="Pfam" id="PF13304"/>
    </source>
</evidence>
<evidence type="ECO:0000313" key="3">
    <source>
        <dbReference type="Proteomes" id="UP000187499"/>
    </source>
</evidence>
<dbReference type="Pfam" id="PF13304">
    <property type="entry name" value="AAA_21"/>
    <property type="match status" value="1"/>
</dbReference>
<dbReference type="STRING" id="1847728.BTM29_04840"/>
<dbReference type="SUPFAM" id="SSF52540">
    <property type="entry name" value="P-loop containing nucleoside triphosphate hydrolases"/>
    <property type="match status" value="1"/>
</dbReference>
<name>A0A1P8Q263_9LACO</name>
<gene>
    <name evidence="2" type="ORF">BTM29_04840</name>
</gene>
<sequence length="433" mass="50549">MLINFTVKNFFSFYNKANLNFAFSPKESIQFKNNIIFSYMDNGRKKSVLNSMVIFGSNASGKSNLLKGIMALKNLLESGYTNNKVEDIALEVSPFRFKDNGDIELSISEILLKDSKYFVKYDIGIDPIDYRIKYEKLTSRKLLKTRISNDEKVIFERVDQEIVHADKEISAVIEQLNVNNNNYKPMLSIVVNNFNSSRKQFESTISSWSYQTMIMFYHEVVDNIVIEQNKSVQNKKIAEKLINDSNFKSELLNELRNFDFAISDFEVKDITQSVIANLVSLPESAIETLSRDKVYDIRTLHNVEGKKFKLVYDQESDGTLRFINQFINIYDCIRNGKTYICDEFENKYHPLIQRAIIDMFMNEGIDRRCQFIFTSHNVDLLNSDIFAKEQIQFIDKTRKTQDSELYGLDEFKEVSYSNHNWKNLYMDGRFGAI</sequence>